<proteinExistence type="predicted"/>
<accession>A0A9N9JMV1</accession>
<dbReference type="Proteomes" id="UP000789342">
    <property type="component" value="Unassembled WGS sequence"/>
</dbReference>
<dbReference type="EMBL" id="CAJVPV010059786">
    <property type="protein sequence ID" value="CAG8789287.1"/>
    <property type="molecule type" value="Genomic_DNA"/>
</dbReference>
<keyword evidence="2" id="KW-1185">Reference proteome</keyword>
<feature type="non-terminal residue" evidence="1">
    <location>
        <position position="76"/>
    </location>
</feature>
<evidence type="ECO:0000313" key="1">
    <source>
        <dbReference type="EMBL" id="CAG8789287.1"/>
    </source>
</evidence>
<gene>
    <name evidence="1" type="ORF">AMORRO_LOCUS17996</name>
</gene>
<dbReference type="AlphaFoldDB" id="A0A9N9JMV1"/>
<comment type="caution">
    <text evidence="1">The sequence shown here is derived from an EMBL/GenBank/DDBJ whole genome shotgun (WGS) entry which is preliminary data.</text>
</comment>
<name>A0A9N9JMV1_9GLOM</name>
<organism evidence="1 2">
    <name type="scientific">Acaulospora morrowiae</name>
    <dbReference type="NCBI Taxonomy" id="94023"/>
    <lineage>
        <taxon>Eukaryota</taxon>
        <taxon>Fungi</taxon>
        <taxon>Fungi incertae sedis</taxon>
        <taxon>Mucoromycota</taxon>
        <taxon>Glomeromycotina</taxon>
        <taxon>Glomeromycetes</taxon>
        <taxon>Diversisporales</taxon>
        <taxon>Acaulosporaceae</taxon>
        <taxon>Acaulospora</taxon>
    </lineage>
</organism>
<sequence length="76" mass="8343">IMQAVSERKSKRANVTGRISCPHINLYLNQDSPTAKIDSSAFKVISLDVKKILDTASPNCTQSSYHHDLGMAVLNI</sequence>
<feature type="non-terminal residue" evidence="1">
    <location>
        <position position="1"/>
    </location>
</feature>
<evidence type="ECO:0000313" key="2">
    <source>
        <dbReference type="Proteomes" id="UP000789342"/>
    </source>
</evidence>
<protein>
    <submittedName>
        <fullName evidence="1">5268_t:CDS:1</fullName>
    </submittedName>
</protein>
<reference evidence="1" key="1">
    <citation type="submission" date="2021-06" db="EMBL/GenBank/DDBJ databases">
        <authorList>
            <person name="Kallberg Y."/>
            <person name="Tangrot J."/>
            <person name="Rosling A."/>
        </authorList>
    </citation>
    <scope>NUCLEOTIDE SEQUENCE</scope>
    <source>
        <strain evidence="1">CL551</strain>
    </source>
</reference>